<dbReference type="PANTHER" id="PTHR32246:SF17">
    <property type="entry name" value="BON1-ASSOCIATED PROTEIN 2"/>
    <property type="match status" value="1"/>
</dbReference>
<evidence type="ECO:0000259" key="1">
    <source>
        <dbReference type="PROSITE" id="PS50004"/>
    </source>
</evidence>
<dbReference type="CDD" id="cd04051">
    <property type="entry name" value="C2_SRC2_like"/>
    <property type="match status" value="1"/>
</dbReference>
<sequence length="144" mass="16553">MDMDKDIHVIEITVISGEGLRISRKKKVKTNSFVILRTNENHFQKTMIDKRGGDHPLWNEKMIFRLPKDDPYLIVEVRCKQKLGNVIVGLVQIPVSDLVQSYVQKGCLQYLSYRLRDAYGEENGLINIAARVVNQENDTHLSLS</sequence>
<dbReference type="Gene3D" id="2.60.40.150">
    <property type="entry name" value="C2 domain"/>
    <property type="match status" value="1"/>
</dbReference>
<dbReference type="InterPro" id="IPR000008">
    <property type="entry name" value="C2_dom"/>
</dbReference>
<dbReference type="Pfam" id="PF00168">
    <property type="entry name" value="C2"/>
    <property type="match status" value="1"/>
</dbReference>
<dbReference type="Proteomes" id="UP001454036">
    <property type="component" value="Unassembled WGS sequence"/>
</dbReference>
<accession>A0AAV3QN53</accession>
<dbReference type="AlphaFoldDB" id="A0AAV3QN53"/>
<dbReference type="InterPro" id="IPR035892">
    <property type="entry name" value="C2_domain_sf"/>
</dbReference>
<evidence type="ECO:0000313" key="2">
    <source>
        <dbReference type="EMBL" id="GAA0165000.1"/>
    </source>
</evidence>
<gene>
    <name evidence="2" type="ORF">LIER_39893</name>
</gene>
<dbReference type="EMBL" id="BAABME010022096">
    <property type="protein sequence ID" value="GAA0165000.1"/>
    <property type="molecule type" value="Genomic_DNA"/>
</dbReference>
<comment type="caution">
    <text evidence="2">The sequence shown here is derived from an EMBL/GenBank/DDBJ whole genome shotgun (WGS) entry which is preliminary data.</text>
</comment>
<evidence type="ECO:0000313" key="3">
    <source>
        <dbReference type="Proteomes" id="UP001454036"/>
    </source>
</evidence>
<feature type="domain" description="C2" evidence="1">
    <location>
        <begin position="1"/>
        <end position="108"/>
    </location>
</feature>
<proteinExistence type="predicted"/>
<dbReference type="SUPFAM" id="SSF49562">
    <property type="entry name" value="C2 domain (Calcium/lipid-binding domain, CaLB)"/>
    <property type="match status" value="1"/>
</dbReference>
<dbReference type="PANTHER" id="PTHR32246">
    <property type="entry name" value="INGRESSION PROTEIN FIC1"/>
    <property type="match status" value="1"/>
</dbReference>
<dbReference type="PROSITE" id="PS50004">
    <property type="entry name" value="C2"/>
    <property type="match status" value="1"/>
</dbReference>
<protein>
    <recommendedName>
        <fullName evidence="1">C2 domain-containing protein</fullName>
    </recommendedName>
</protein>
<keyword evidence="3" id="KW-1185">Reference proteome</keyword>
<reference evidence="2 3" key="1">
    <citation type="submission" date="2024-01" db="EMBL/GenBank/DDBJ databases">
        <title>The complete chloroplast genome sequence of Lithospermum erythrorhizon: insights into the phylogenetic relationship among Boraginaceae species and the maternal lineages of purple gromwells.</title>
        <authorList>
            <person name="Okada T."/>
            <person name="Watanabe K."/>
        </authorList>
    </citation>
    <scope>NUCLEOTIDE SEQUENCE [LARGE SCALE GENOMIC DNA]</scope>
</reference>
<dbReference type="InterPro" id="IPR044750">
    <property type="entry name" value="C2_SRC2/BAP"/>
</dbReference>
<dbReference type="SMART" id="SM00239">
    <property type="entry name" value="C2"/>
    <property type="match status" value="1"/>
</dbReference>
<name>A0AAV3QN53_LITER</name>
<organism evidence="2 3">
    <name type="scientific">Lithospermum erythrorhizon</name>
    <name type="common">Purple gromwell</name>
    <name type="synonym">Lithospermum officinale var. erythrorhizon</name>
    <dbReference type="NCBI Taxonomy" id="34254"/>
    <lineage>
        <taxon>Eukaryota</taxon>
        <taxon>Viridiplantae</taxon>
        <taxon>Streptophyta</taxon>
        <taxon>Embryophyta</taxon>
        <taxon>Tracheophyta</taxon>
        <taxon>Spermatophyta</taxon>
        <taxon>Magnoliopsida</taxon>
        <taxon>eudicotyledons</taxon>
        <taxon>Gunneridae</taxon>
        <taxon>Pentapetalae</taxon>
        <taxon>asterids</taxon>
        <taxon>lamiids</taxon>
        <taxon>Boraginales</taxon>
        <taxon>Boraginaceae</taxon>
        <taxon>Boraginoideae</taxon>
        <taxon>Lithospermeae</taxon>
        <taxon>Lithospermum</taxon>
    </lineage>
</organism>
<dbReference type="GO" id="GO:0006952">
    <property type="term" value="P:defense response"/>
    <property type="evidence" value="ECO:0007669"/>
    <property type="project" value="InterPro"/>
</dbReference>